<dbReference type="SUPFAM" id="SSF47979">
    <property type="entry name" value="Iron-dependent repressor protein, dimerization domain"/>
    <property type="match status" value="1"/>
</dbReference>
<evidence type="ECO:0000256" key="11">
    <source>
        <dbReference type="ARBA" id="ARBA00032593"/>
    </source>
</evidence>
<dbReference type="EMBL" id="FMJE01000002">
    <property type="protein sequence ID" value="SCM79300.1"/>
    <property type="molecule type" value="Genomic_DNA"/>
</dbReference>
<dbReference type="Pfam" id="PF02742">
    <property type="entry name" value="Fe_dep_repr_C"/>
    <property type="match status" value="1"/>
</dbReference>
<organism evidence="13">
    <name type="scientific">uncultured Sporomusa sp</name>
    <dbReference type="NCBI Taxonomy" id="307249"/>
    <lineage>
        <taxon>Bacteria</taxon>
        <taxon>Bacillati</taxon>
        <taxon>Bacillota</taxon>
        <taxon>Negativicutes</taxon>
        <taxon>Selenomonadales</taxon>
        <taxon>Sporomusaceae</taxon>
        <taxon>Sporomusa</taxon>
        <taxon>environmental samples</taxon>
    </lineage>
</organism>
<evidence type="ECO:0000256" key="6">
    <source>
        <dbReference type="ARBA" id="ARBA00023015"/>
    </source>
</evidence>
<dbReference type="InterPro" id="IPR036388">
    <property type="entry name" value="WH-like_DNA-bd_sf"/>
</dbReference>
<evidence type="ECO:0000256" key="9">
    <source>
        <dbReference type="ARBA" id="ARBA00023163"/>
    </source>
</evidence>
<keyword evidence="4" id="KW-0963">Cytoplasm</keyword>
<evidence type="ECO:0000259" key="12">
    <source>
        <dbReference type="PROSITE" id="PS50944"/>
    </source>
</evidence>
<keyword evidence="9" id="KW-0804">Transcription</keyword>
<dbReference type="GO" id="GO:0046914">
    <property type="term" value="F:transition metal ion binding"/>
    <property type="evidence" value="ECO:0007669"/>
    <property type="project" value="InterPro"/>
</dbReference>
<evidence type="ECO:0000256" key="5">
    <source>
        <dbReference type="ARBA" id="ARBA00022491"/>
    </source>
</evidence>
<evidence type="ECO:0000256" key="7">
    <source>
        <dbReference type="ARBA" id="ARBA00023125"/>
    </source>
</evidence>
<dbReference type="AlphaFoldDB" id="A0A212LP75"/>
<dbReference type="InterPro" id="IPR022687">
    <property type="entry name" value="HTH_DTXR"/>
</dbReference>
<accession>A0A212LP75</accession>
<dbReference type="InterPro" id="IPR001367">
    <property type="entry name" value="Fe_dep_repressor"/>
</dbReference>
<dbReference type="GO" id="GO:0003677">
    <property type="term" value="F:DNA binding"/>
    <property type="evidence" value="ECO:0007669"/>
    <property type="project" value="UniProtKB-KW"/>
</dbReference>
<evidence type="ECO:0000256" key="2">
    <source>
        <dbReference type="ARBA" id="ARBA00007871"/>
    </source>
</evidence>
<dbReference type="Gene3D" id="1.10.60.10">
    <property type="entry name" value="Iron dependent repressor, metal binding and dimerisation domain"/>
    <property type="match status" value="1"/>
</dbReference>
<keyword evidence="10" id="KW-0464">Manganese</keyword>
<dbReference type="SUPFAM" id="SSF46785">
    <property type="entry name" value="Winged helix' DNA-binding domain"/>
    <property type="match status" value="1"/>
</dbReference>
<dbReference type="InterPro" id="IPR036390">
    <property type="entry name" value="WH_DNA-bd_sf"/>
</dbReference>
<dbReference type="Gene3D" id="1.10.10.10">
    <property type="entry name" value="Winged helix-like DNA-binding domain superfamily/Winged helix DNA-binding domain"/>
    <property type="match status" value="1"/>
</dbReference>
<keyword evidence="6" id="KW-0805">Transcription regulation</keyword>
<feature type="domain" description="HTH dtxR-type" evidence="12">
    <location>
        <begin position="21"/>
        <end position="82"/>
    </location>
</feature>
<evidence type="ECO:0000256" key="10">
    <source>
        <dbReference type="ARBA" id="ARBA00023211"/>
    </source>
</evidence>
<comment type="similarity">
    <text evidence="2">Belongs to the DtxR/MntR family.</text>
</comment>
<dbReference type="GO" id="GO:0046983">
    <property type="term" value="F:protein dimerization activity"/>
    <property type="evidence" value="ECO:0007669"/>
    <property type="project" value="InterPro"/>
</dbReference>
<name>A0A212LP75_9FIRM</name>
<evidence type="ECO:0000256" key="4">
    <source>
        <dbReference type="ARBA" id="ARBA00022490"/>
    </source>
</evidence>
<dbReference type="GO" id="GO:0005737">
    <property type="term" value="C:cytoplasm"/>
    <property type="evidence" value="ECO:0007669"/>
    <property type="project" value="UniProtKB-SubCell"/>
</dbReference>
<evidence type="ECO:0000256" key="3">
    <source>
        <dbReference type="ARBA" id="ARBA00011738"/>
    </source>
</evidence>
<dbReference type="SMART" id="SM00529">
    <property type="entry name" value="HTH_DTXR"/>
    <property type="match status" value="1"/>
</dbReference>
<comment type="subunit">
    <text evidence="3">Homodimer.</text>
</comment>
<dbReference type="InterPro" id="IPR036421">
    <property type="entry name" value="Fe_dep_repressor_sf"/>
</dbReference>
<evidence type="ECO:0000256" key="1">
    <source>
        <dbReference type="ARBA" id="ARBA00004496"/>
    </source>
</evidence>
<keyword evidence="8" id="KW-0010">Activator</keyword>
<comment type="subcellular location">
    <subcellularLocation>
        <location evidence="1">Cytoplasm</location>
    </subcellularLocation>
</comment>
<gene>
    <name evidence="13" type="primary">mntR</name>
    <name evidence="13" type="ORF">KL86SPO_20500</name>
</gene>
<keyword evidence="7" id="KW-0238">DNA-binding</keyword>
<dbReference type="Pfam" id="PF01325">
    <property type="entry name" value="Fe_dep_repress"/>
    <property type="match status" value="1"/>
</dbReference>
<keyword evidence="5" id="KW-0678">Repressor</keyword>
<reference evidence="13" key="1">
    <citation type="submission" date="2016-08" db="EMBL/GenBank/DDBJ databases">
        <authorList>
            <person name="Seilhamer J.J."/>
        </authorList>
    </citation>
    <scope>NUCLEOTIDE SEQUENCE</scope>
    <source>
        <strain evidence="13">86</strain>
    </source>
</reference>
<dbReference type="PROSITE" id="PS50944">
    <property type="entry name" value="HTH_DTXR"/>
    <property type="match status" value="1"/>
</dbReference>
<sequence length="166" mass="19210">MKSDFHTFRGYQLLIQQQQALTPSMEDYLEMIYRNCIKEGHVRINQLADQLNVRSSSVTKIVQKLAELDFLIYRPYGIIQLTDKGTTMGKFLLQRHNMLKDFLEKLGLTGTLLQDTEMLEHHVSLELLKTIGIFLLFLESKPAFLQAFTEFRQTLPQATSAIDLDN</sequence>
<protein>
    <recommendedName>
        <fullName evidence="11">Manganese transport regulator</fullName>
    </recommendedName>
</protein>
<dbReference type="RefSeq" id="WP_288183482.1">
    <property type="nucleotide sequence ID" value="NZ_LT608335.1"/>
</dbReference>
<evidence type="ECO:0000313" key="13">
    <source>
        <dbReference type="EMBL" id="SCM79300.1"/>
    </source>
</evidence>
<dbReference type="GO" id="GO:0003700">
    <property type="term" value="F:DNA-binding transcription factor activity"/>
    <property type="evidence" value="ECO:0007669"/>
    <property type="project" value="InterPro"/>
</dbReference>
<dbReference type="InterPro" id="IPR022689">
    <property type="entry name" value="Iron_dep_repressor"/>
</dbReference>
<proteinExistence type="inferred from homology"/>
<dbReference type="PANTHER" id="PTHR33238">
    <property type="entry name" value="IRON (METAL) DEPENDENT REPRESSOR, DTXR FAMILY"/>
    <property type="match status" value="1"/>
</dbReference>
<evidence type="ECO:0000256" key="8">
    <source>
        <dbReference type="ARBA" id="ARBA00023159"/>
    </source>
</evidence>
<dbReference type="InterPro" id="IPR050536">
    <property type="entry name" value="DtxR_MntR_Metal-Reg"/>
</dbReference>
<dbReference type="PANTHER" id="PTHR33238:SF11">
    <property type="entry name" value="TRANSCRIPTIONAL REGULATOR MNTR"/>
    <property type="match status" value="1"/>
</dbReference>